<dbReference type="GO" id="GO:0003700">
    <property type="term" value="F:DNA-binding transcription factor activity"/>
    <property type="evidence" value="ECO:0007669"/>
    <property type="project" value="TreeGrafter"/>
</dbReference>
<sequence length="347" mass="37214">MAIEASAPEGGPPGRPATIYTVAEAAGVSHQTVSRYLKGDSLRPGNRERVEQAVKALDYQVNDVAQALSTKKSHRIGAFVFDIDDWAPQRILAGAAKAARSAGYILDILRVDPEDNVSLRNAVRLMNRTMLAGVVVISPSDPILRLLQLERLRVPWVVEAEPVLGPDDDRALQHPFARVVSHLADLGHERFFHIGGPVSWLAERNRREAYRQTLARRGLTNCGETQGLWGAAAGYEAMASYPHADAPTAIVAASDQLALGALFWLQEHGVRVPDDVSVSGYDGIADTEYYWPPLTTVAVDFPRMGCNTVQALLALEGGGGPPDLGMPVGELVPRASTGRPGGGIPAP</sequence>
<dbReference type="EMBL" id="PPCV01000003">
    <property type="protein sequence ID" value="RXW32499.1"/>
    <property type="molecule type" value="Genomic_DNA"/>
</dbReference>
<dbReference type="Gene3D" id="3.40.50.2300">
    <property type="match status" value="2"/>
</dbReference>
<evidence type="ECO:0000256" key="2">
    <source>
        <dbReference type="ARBA" id="ARBA00023125"/>
    </source>
</evidence>
<organism evidence="5 6">
    <name type="scientific">Propioniciclava flava</name>
    <dbReference type="NCBI Taxonomy" id="2072026"/>
    <lineage>
        <taxon>Bacteria</taxon>
        <taxon>Bacillati</taxon>
        <taxon>Actinomycetota</taxon>
        <taxon>Actinomycetes</taxon>
        <taxon>Propionibacteriales</taxon>
        <taxon>Propionibacteriaceae</taxon>
        <taxon>Propioniciclava</taxon>
    </lineage>
</organism>
<proteinExistence type="predicted"/>
<dbReference type="InterPro" id="IPR000843">
    <property type="entry name" value="HTH_LacI"/>
</dbReference>
<dbReference type="Gene3D" id="1.10.260.40">
    <property type="entry name" value="lambda repressor-like DNA-binding domains"/>
    <property type="match status" value="1"/>
</dbReference>
<dbReference type="GO" id="GO:0000976">
    <property type="term" value="F:transcription cis-regulatory region binding"/>
    <property type="evidence" value="ECO:0007669"/>
    <property type="project" value="TreeGrafter"/>
</dbReference>
<evidence type="ECO:0000313" key="6">
    <source>
        <dbReference type="Proteomes" id="UP000290624"/>
    </source>
</evidence>
<dbReference type="SUPFAM" id="SSF53822">
    <property type="entry name" value="Periplasmic binding protein-like I"/>
    <property type="match status" value="1"/>
</dbReference>
<dbReference type="OrthoDB" id="9785139at2"/>
<keyword evidence="6" id="KW-1185">Reference proteome</keyword>
<evidence type="ECO:0000256" key="3">
    <source>
        <dbReference type="ARBA" id="ARBA00023163"/>
    </source>
</evidence>
<dbReference type="CDD" id="cd01392">
    <property type="entry name" value="HTH_LacI"/>
    <property type="match status" value="1"/>
</dbReference>
<dbReference type="PANTHER" id="PTHR30146:SF153">
    <property type="entry name" value="LACTOSE OPERON REPRESSOR"/>
    <property type="match status" value="1"/>
</dbReference>
<evidence type="ECO:0000313" key="5">
    <source>
        <dbReference type="EMBL" id="RXW32499.1"/>
    </source>
</evidence>
<dbReference type="InterPro" id="IPR028082">
    <property type="entry name" value="Peripla_BP_I"/>
</dbReference>
<name>A0A4Q2EGT1_9ACTN</name>
<accession>A0A4Q2EGT1</accession>
<evidence type="ECO:0000256" key="1">
    <source>
        <dbReference type="ARBA" id="ARBA00023015"/>
    </source>
</evidence>
<reference evidence="5 6" key="1">
    <citation type="submission" date="2018-01" db="EMBL/GenBank/DDBJ databases">
        <title>Lactibacter flavus gen. nov., sp. nov., a novel bacterium of the family Propionibacteriaceae isolated from raw milk and dairy products.</title>
        <authorList>
            <person name="Wenning M."/>
            <person name="Breitenwieser F."/>
            <person name="Huptas C."/>
            <person name="von Neubeck M."/>
            <person name="Busse H.-J."/>
            <person name="Scherer S."/>
        </authorList>
    </citation>
    <scope>NUCLEOTIDE SEQUENCE [LARGE SCALE GENOMIC DNA]</scope>
    <source>
        <strain evidence="5 6">VG341</strain>
    </source>
</reference>
<gene>
    <name evidence="5" type="ORF">C1706_04835</name>
</gene>
<dbReference type="SMART" id="SM00354">
    <property type="entry name" value="HTH_LACI"/>
    <property type="match status" value="1"/>
</dbReference>
<keyword evidence="1" id="KW-0805">Transcription regulation</keyword>
<dbReference type="PANTHER" id="PTHR30146">
    <property type="entry name" value="LACI-RELATED TRANSCRIPTIONAL REPRESSOR"/>
    <property type="match status" value="1"/>
</dbReference>
<dbReference type="RefSeq" id="WP_129458111.1">
    <property type="nucleotide sequence ID" value="NZ_PPCV01000003.1"/>
</dbReference>
<dbReference type="PROSITE" id="PS50932">
    <property type="entry name" value="HTH_LACI_2"/>
    <property type="match status" value="1"/>
</dbReference>
<protein>
    <recommendedName>
        <fullName evidence="4">HTH lacI-type domain-containing protein</fullName>
    </recommendedName>
</protein>
<keyword evidence="3" id="KW-0804">Transcription</keyword>
<dbReference type="Pfam" id="PF00356">
    <property type="entry name" value="LacI"/>
    <property type="match status" value="1"/>
</dbReference>
<evidence type="ECO:0000259" key="4">
    <source>
        <dbReference type="PROSITE" id="PS50932"/>
    </source>
</evidence>
<dbReference type="Proteomes" id="UP000290624">
    <property type="component" value="Unassembled WGS sequence"/>
</dbReference>
<dbReference type="AlphaFoldDB" id="A0A4Q2EGT1"/>
<dbReference type="InterPro" id="IPR046335">
    <property type="entry name" value="LacI/GalR-like_sensor"/>
</dbReference>
<dbReference type="InterPro" id="IPR010982">
    <property type="entry name" value="Lambda_DNA-bd_dom_sf"/>
</dbReference>
<dbReference type="SUPFAM" id="SSF47413">
    <property type="entry name" value="lambda repressor-like DNA-binding domains"/>
    <property type="match status" value="1"/>
</dbReference>
<comment type="caution">
    <text evidence="5">The sequence shown here is derived from an EMBL/GenBank/DDBJ whole genome shotgun (WGS) entry which is preliminary data.</text>
</comment>
<feature type="domain" description="HTH lacI-type" evidence="4">
    <location>
        <begin position="17"/>
        <end position="70"/>
    </location>
</feature>
<dbReference type="Pfam" id="PF13377">
    <property type="entry name" value="Peripla_BP_3"/>
    <property type="match status" value="1"/>
</dbReference>
<keyword evidence="2" id="KW-0238">DNA-binding</keyword>